<accession>A0A498HI67</accession>
<reference evidence="2 3" key="1">
    <citation type="submission" date="2018-10" db="EMBL/GenBank/DDBJ databases">
        <title>A high-quality apple genome assembly.</title>
        <authorList>
            <person name="Hu J."/>
        </authorList>
    </citation>
    <scope>NUCLEOTIDE SEQUENCE [LARGE SCALE GENOMIC DNA]</scope>
    <source>
        <strain evidence="3">cv. HFTH1</strain>
        <tissue evidence="2">Young leaf</tissue>
    </source>
</reference>
<dbReference type="EMBL" id="RDQH01000342">
    <property type="protein sequence ID" value="RXH71166.1"/>
    <property type="molecule type" value="Genomic_DNA"/>
</dbReference>
<evidence type="ECO:0000256" key="1">
    <source>
        <dbReference type="SAM" id="MobiDB-lite"/>
    </source>
</evidence>
<evidence type="ECO:0000313" key="3">
    <source>
        <dbReference type="Proteomes" id="UP000290289"/>
    </source>
</evidence>
<feature type="compositionally biased region" description="Polar residues" evidence="1">
    <location>
        <begin position="45"/>
        <end position="56"/>
    </location>
</feature>
<gene>
    <name evidence="2" type="ORF">DVH24_015788</name>
</gene>
<feature type="region of interest" description="Disordered" evidence="1">
    <location>
        <begin position="45"/>
        <end position="74"/>
    </location>
</feature>
<name>A0A498HI67_MALDO</name>
<dbReference type="AlphaFoldDB" id="A0A498HI67"/>
<proteinExistence type="predicted"/>
<evidence type="ECO:0000313" key="2">
    <source>
        <dbReference type="EMBL" id="RXH71166.1"/>
    </source>
</evidence>
<keyword evidence="3" id="KW-1185">Reference proteome</keyword>
<organism evidence="2 3">
    <name type="scientific">Malus domestica</name>
    <name type="common">Apple</name>
    <name type="synonym">Pyrus malus</name>
    <dbReference type="NCBI Taxonomy" id="3750"/>
    <lineage>
        <taxon>Eukaryota</taxon>
        <taxon>Viridiplantae</taxon>
        <taxon>Streptophyta</taxon>
        <taxon>Embryophyta</taxon>
        <taxon>Tracheophyta</taxon>
        <taxon>Spermatophyta</taxon>
        <taxon>Magnoliopsida</taxon>
        <taxon>eudicotyledons</taxon>
        <taxon>Gunneridae</taxon>
        <taxon>Pentapetalae</taxon>
        <taxon>rosids</taxon>
        <taxon>fabids</taxon>
        <taxon>Rosales</taxon>
        <taxon>Rosaceae</taxon>
        <taxon>Amygdaloideae</taxon>
        <taxon>Maleae</taxon>
        <taxon>Malus</taxon>
    </lineage>
</organism>
<dbReference type="Proteomes" id="UP000290289">
    <property type="component" value="Chromosome 16"/>
</dbReference>
<protein>
    <submittedName>
        <fullName evidence="2">Uncharacterized protein</fullName>
    </submittedName>
</protein>
<sequence>MERLLPSLEPETYCSWAKALAIAPSMAASVAARPHFILSAHSPQYMQGSGSEQRAGSYSHGHQRSQMSESPQMAEKDGGRWLLFTPSATFILGYLCYSGRVAGCH</sequence>
<comment type="caution">
    <text evidence="2">The sequence shown here is derived from an EMBL/GenBank/DDBJ whole genome shotgun (WGS) entry which is preliminary data.</text>
</comment>